<feature type="compositionally biased region" description="Basic and acidic residues" evidence="1">
    <location>
        <begin position="109"/>
        <end position="120"/>
    </location>
</feature>
<evidence type="ECO:0000256" key="1">
    <source>
        <dbReference type="SAM" id="MobiDB-lite"/>
    </source>
</evidence>
<feature type="compositionally biased region" description="Gly residues" evidence="1">
    <location>
        <begin position="306"/>
        <end position="322"/>
    </location>
</feature>
<proteinExistence type="predicted"/>
<keyword evidence="3" id="KW-1185">Reference proteome</keyword>
<evidence type="ECO:0000313" key="2">
    <source>
        <dbReference type="EMBL" id="KAJ7037293.1"/>
    </source>
</evidence>
<name>A0AAD6T3S9_9AGAR</name>
<comment type="caution">
    <text evidence="2">The sequence shown here is derived from an EMBL/GenBank/DDBJ whole genome shotgun (WGS) entry which is preliminary data.</text>
</comment>
<evidence type="ECO:0000313" key="3">
    <source>
        <dbReference type="Proteomes" id="UP001218188"/>
    </source>
</evidence>
<feature type="region of interest" description="Disordered" evidence="1">
    <location>
        <begin position="302"/>
        <end position="339"/>
    </location>
</feature>
<dbReference type="AlphaFoldDB" id="A0AAD6T3S9"/>
<gene>
    <name evidence="2" type="ORF">C8F04DRAFT_1180699</name>
</gene>
<feature type="compositionally biased region" description="Polar residues" evidence="1">
    <location>
        <begin position="329"/>
        <end position="338"/>
    </location>
</feature>
<sequence>MFLSGRDPTSSYTAAPQRRVLHRTRNSRQARVCTYAIPISRDTTPSRRQALQRGGTQALAAKSRGALAERKKVGKLRQRKPNSTIELLLDGLGMPAHKRVVGTPSGSDQDDKGREEGDGEIRRMDVPRLLSKGDTKLLMCCGDPRRVKQRVGIDDIQDRRISERGQSEQGRRVAKFTEEHPQKTVYERRGGAERDMIVLTTPRAAGITRLDVHGKQKQIRRLLYGACKSGRKERHLFEAHVVANGSNMLQWRTRDTASEEDGWVFPRCEGEHHSTTCGHCVNGQPADGIGIVVLTPTPDDGRCGSRSGGAWGAEAGGDGRSAGGMPVRSSDQNRSKAQNIKEAILGKDITL</sequence>
<protein>
    <submittedName>
        <fullName evidence="2">Uncharacterized protein</fullName>
    </submittedName>
</protein>
<dbReference type="Proteomes" id="UP001218188">
    <property type="component" value="Unassembled WGS sequence"/>
</dbReference>
<feature type="region of interest" description="Disordered" evidence="1">
    <location>
        <begin position="96"/>
        <end position="120"/>
    </location>
</feature>
<organism evidence="2 3">
    <name type="scientific">Mycena alexandri</name>
    <dbReference type="NCBI Taxonomy" id="1745969"/>
    <lineage>
        <taxon>Eukaryota</taxon>
        <taxon>Fungi</taxon>
        <taxon>Dikarya</taxon>
        <taxon>Basidiomycota</taxon>
        <taxon>Agaricomycotina</taxon>
        <taxon>Agaricomycetes</taxon>
        <taxon>Agaricomycetidae</taxon>
        <taxon>Agaricales</taxon>
        <taxon>Marasmiineae</taxon>
        <taxon>Mycenaceae</taxon>
        <taxon>Mycena</taxon>
    </lineage>
</organism>
<dbReference type="EMBL" id="JARJCM010000038">
    <property type="protein sequence ID" value="KAJ7037293.1"/>
    <property type="molecule type" value="Genomic_DNA"/>
</dbReference>
<reference evidence="2" key="1">
    <citation type="submission" date="2023-03" db="EMBL/GenBank/DDBJ databases">
        <title>Massive genome expansion in bonnet fungi (Mycena s.s.) driven by repeated elements and novel gene families across ecological guilds.</title>
        <authorList>
            <consortium name="Lawrence Berkeley National Laboratory"/>
            <person name="Harder C.B."/>
            <person name="Miyauchi S."/>
            <person name="Viragh M."/>
            <person name="Kuo A."/>
            <person name="Thoen E."/>
            <person name="Andreopoulos B."/>
            <person name="Lu D."/>
            <person name="Skrede I."/>
            <person name="Drula E."/>
            <person name="Henrissat B."/>
            <person name="Morin E."/>
            <person name="Kohler A."/>
            <person name="Barry K."/>
            <person name="LaButti K."/>
            <person name="Morin E."/>
            <person name="Salamov A."/>
            <person name="Lipzen A."/>
            <person name="Mereny Z."/>
            <person name="Hegedus B."/>
            <person name="Baldrian P."/>
            <person name="Stursova M."/>
            <person name="Weitz H."/>
            <person name="Taylor A."/>
            <person name="Grigoriev I.V."/>
            <person name="Nagy L.G."/>
            <person name="Martin F."/>
            <person name="Kauserud H."/>
        </authorList>
    </citation>
    <scope>NUCLEOTIDE SEQUENCE</scope>
    <source>
        <strain evidence="2">CBHHK200</strain>
    </source>
</reference>
<accession>A0AAD6T3S9</accession>